<organism evidence="1 2">
    <name type="scientific">Orbilia javanica</name>
    <dbReference type="NCBI Taxonomy" id="47235"/>
    <lineage>
        <taxon>Eukaryota</taxon>
        <taxon>Fungi</taxon>
        <taxon>Dikarya</taxon>
        <taxon>Ascomycota</taxon>
        <taxon>Pezizomycotina</taxon>
        <taxon>Orbiliomycetes</taxon>
        <taxon>Orbiliales</taxon>
        <taxon>Orbiliaceae</taxon>
        <taxon>Orbilia</taxon>
    </lineage>
</organism>
<accession>A0AAN8N580</accession>
<keyword evidence="2" id="KW-1185">Reference proteome</keyword>
<reference evidence="1 2" key="1">
    <citation type="submission" date="2019-10" db="EMBL/GenBank/DDBJ databases">
        <authorList>
            <person name="Palmer J.M."/>
        </authorList>
    </citation>
    <scope>NUCLEOTIDE SEQUENCE [LARGE SCALE GENOMIC DNA]</scope>
    <source>
        <strain evidence="1 2">TWF718</strain>
    </source>
</reference>
<name>A0AAN8N580_9PEZI</name>
<dbReference type="AlphaFoldDB" id="A0AAN8N580"/>
<evidence type="ECO:0000313" key="1">
    <source>
        <dbReference type="EMBL" id="KAK6350488.1"/>
    </source>
</evidence>
<evidence type="ECO:0000313" key="2">
    <source>
        <dbReference type="Proteomes" id="UP001313282"/>
    </source>
</evidence>
<comment type="caution">
    <text evidence="1">The sequence shown here is derived from an EMBL/GenBank/DDBJ whole genome shotgun (WGS) entry which is preliminary data.</text>
</comment>
<sequence>MHRLQTRLGHRYIPADQNYPLQNEPFALESHVPVCSEIFKHLFFPFSEYNRFTSSQHYQNRTGLAWLKRLVYTREGNHMKTDITSLASSTTKFSAVFDTGETGANTPSLGIRLEQFNHSSPRARYGNNRHLDVVAEARIPLYDIKSLAVRKISDDDYSRLGATIYEDNGYMRQDSNQDDYTYEVTLQLSPYADRRFTLNPHYRDHTQDNTARCLKDLHKHAGSIKFCFLGPRESWLKLRRLQADLGLRGDIGNSTNTIFVGSEYHRGGRATHRWGAGIGGRDMWNRSPSFEDDEDLVRGDWVNVRAEGRYGYRDRYRDCDVDYVY</sequence>
<protein>
    <submittedName>
        <fullName evidence="1">Uncharacterized protein</fullName>
    </submittedName>
</protein>
<gene>
    <name evidence="1" type="ORF">TWF718_003679</name>
</gene>
<dbReference type="EMBL" id="JAVHNR010000002">
    <property type="protein sequence ID" value="KAK6350488.1"/>
    <property type="molecule type" value="Genomic_DNA"/>
</dbReference>
<proteinExistence type="predicted"/>
<dbReference type="Proteomes" id="UP001313282">
    <property type="component" value="Unassembled WGS sequence"/>
</dbReference>